<dbReference type="PANTHER" id="PTHR33112">
    <property type="entry name" value="DOMAIN PROTEIN, PUTATIVE-RELATED"/>
    <property type="match status" value="1"/>
</dbReference>
<accession>A0A9P4PR90</accession>
<evidence type="ECO:0000313" key="2">
    <source>
        <dbReference type="EMBL" id="KAF2448951.1"/>
    </source>
</evidence>
<dbReference type="InterPro" id="IPR010730">
    <property type="entry name" value="HET"/>
</dbReference>
<gene>
    <name evidence="2" type="ORF">P171DRAFT_518387</name>
</gene>
<name>A0A9P4PR90_9PLEO</name>
<dbReference type="Proteomes" id="UP000799764">
    <property type="component" value="Unassembled WGS sequence"/>
</dbReference>
<dbReference type="PANTHER" id="PTHR33112:SF16">
    <property type="entry name" value="HETEROKARYON INCOMPATIBILITY DOMAIN-CONTAINING PROTEIN"/>
    <property type="match status" value="1"/>
</dbReference>
<evidence type="ECO:0000313" key="3">
    <source>
        <dbReference type="Proteomes" id="UP000799764"/>
    </source>
</evidence>
<dbReference type="Pfam" id="PF06985">
    <property type="entry name" value="HET"/>
    <property type="match status" value="1"/>
</dbReference>
<keyword evidence="3" id="KW-1185">Reference proteome</keyword>
<protein>
    <submittedName>
        <fullName evidence="2">HET-domain-containing protein</fullName>
    </submittedName>
</protein>
<feature type="domain" description="Heterokaryon incompatibility" evidence="1">
    <location>
        <begin position="241"/>
        <end position="396"/>
    </location>
</feature>
<dbReference type="EMBL" id="MU001495">
    <property type="protein sequence ID" value="KAF2448951.1"/>
    <property type="molecule type" value="Genomic_DNA"/>
</dbReference>
<dbReference type="AlphaFoldDB" id="A0A9P4PR90"/>
<organism evidence="2 3">
    <name type="scientific">Karstenula rhodostoma CBS 690.94</name>
    <dbReference type="NCBI Taxonomy" id="1392251"/>
    <lineage>
        <taxon>Eukaryota</taxon>
        <taxon>Fungi</taxon>
        <taxon>Dikarya</taxon>
        <taxon>Ascomycota</taxon>
        <taxon>Pezizomycotina</taxon>
        <taxon>Dothideomycetes</taxon>
        <taxon>Pleosporomycetidae</taxon>
        <taxon>Pleosporales</taxon>
        <taxon>Massarineae</taxon>
        <taxon>Didymosphaeriaceae</taxon>
        <taxon>Karstenula</taxon>
    </lineage>
</organism>
<proteinExistence type="predicted"/>
<evidence type="ECO:0000259" key="1">
    <source>
        <dbReference type="Pfam" id="PF06985"/>
    </source>
</evidence>
<reference evidence="2" key="1">
    <citation type="journal article" date="2020" name="Stud. Mycol.">
        <title>101 Dothideomycetes genomes: a test case for predicting lifestyles and emergence of pathogens.</title>
        <authorList>
            <person name="Haridas S."/>
            <person name="Albert R."/>
            <person name="Binder M."/>
            <person name="Bloem J."/>
            <person name="Labutti K."/>
            <person name="Salamov A."/>
            <person name="Andreopoulos B."/>
            <person name="Baker S."/>
            <person name="Barry K."/>
            <person name="Bills G."/>
            <person name="Bluhm B."/>
            <person name="Cannon C."/>
            <person name="Castanera R."/>
            <person name="Culley D."/>
            <person name="Daum C."/>
            <person name="Ezra D."/>
            <person name="Gonzalez J."/>
            <person name="Henrissat B."/>
            <person name="Kuo A."/>
            <person name="Liang C."/>
            <person name="Lipzen A."/>
            <person name="Lutzoni F."/>
            <person name="Magnuson J."/>
            <person name="Mondo S."/>
            <person name="Nolan M."/>
            <person name="Ohm R."/>
            <person name="Pangilinan J."/>
            <person name="Park H.-J."/>
            <person name="Ramirez L."/>
            <person name="Alfaro M."/>
            <person name="Sun H."/>
            <person name="Tritt A."/>
            <person name="Yoshinaga Y."/>
            <person name="Zwiers L.-H."/>
            <person name="Turgeon B."/>
            <person name="Goodwin S."/>
            <person name="Spatafora J."/>
            <person name="Crous P."/>
            <person name="Grigoriev I."/>
        </authorList>
    </citation>
    <scope>NUCLEOTIDE SEQUENCE</scope>
    <source>
        <strain evidence="2">CBS 690.94</strain>
    </source>
</reference>
<comment type="caution">
    <text evidence="2">The sequence shown here is derived from an EMBL/GenBank/DDBJ whole genome shotgun (WGS) entry which is preliminary data.</text>
</comment>
<sequence>MSLSSEDASLCERCKLLSFDDLAIGGQKVVDEDGSLRLSFKDTKTEVRPEYDEGYQDLHDYTLIRVGWLLDDILPDMPNLSHSSQLGCAFCSALHRELKEELVQDMRYYTIHDGPLTLIVYLSLVEKGVEGLLVEGTFNQEKGRYGVVQTFFPIEAAPRTDPAFDNCEKWIGAEPARETSYLGPKNISEMRRLLESCTKSCHPWEPSSFLPTRLIDIGIDSSAVPRLIFSSDIRQCEQAKYAALSYCWGTAEDAKTQFKTERGSLERRYENLPYELMTSAINDTIALTRAIGLRYVWVDAICIVQDDTDDWLRDSSQMNLVYRHAFVAFCGLNSNSCHESLLQRAPTIKVLFQSNIRQNINGHYLVRLRPRSGDWVDRKRLDYWCKWRERAWTFQEEELYSRLLLFGSSKMHFHCGTSEWSEGQDNITRSHSSKTLDHITGINQSKMSASNLYDTWLFRVHDYCGRSLTLEKDRLPAISGLACMIW</sequence>
<dbReference type="OrthoDB" id="3691074at2759"/>